<evidence type="ECO:0008006" key="3">
    <source>
        <dbReference type="Google" id="ProtNLM"/>
    </source>
</evidence>
<reference evidence="1 2" key="1">
    <citation type="submission" date="2019-07" db="EMBL/GenBank/DDBJ databases">
        <title>Whole genome shotgun sequence of Lactobacillus spicheri NBRC 107155.</title>
        <authorList>
            <person name="Hosoyama A."/>
            <person name="Uohara A."/>
            <person name="Ohji S."/>
            <person name="Ichikawa N."/>
        </authorList>
    </citation>
    <scope>NUCLEOTIDE SEQUENCE [LARGE SCALE GENOMIC DNA]</scope>
    <source>
        <strain evidence="1 2">NBRC 107155</strain>
    </source>
</reference>
<sequence>MIMWTVQPMAVYRQLERDGVFRCDITQSAWQDAPEFMTAYRWMRGQMERRIGPAPVADAYPIWGWYRRDWQHKRPDFRYYRDYEDQVCLEIDVPEEQVLLSDFETWNGILNEGYLSGARNEAEFDAGQAWYDALPAQRKQRELHRSWTRVFEIGPVHDPSWWIGKDVQGCIWELRQEQIKHVLRVRKGQRMEQLF</sequence>
<dbReference type="Proteomes" id="UP000321691">
    <property type="component" value="Unassembled WGS sequence"/>
</dbReference>
<dbReference type="RefSeq" id="WP_056965069.1">
    <property type="nucleotide sequence ID" value="NZ_BJZI01000013.1"/>
</dbReference>
<dbReference type="Pfam" id="PF12952">
    <property type="entry name" value="DUF3841"/>
    <property type="match status" value="1"/>
</dbReference>
<accession>A0ABQ0WNY4</accession>
<evidence type="ECO:0000313" key="2">
    <source>
        <dbReference type="Proteomes" id="UP000321691"/>
    </source>
</evidence>
<evidence type="ECO:0000313" key="1">
    <source>
        <dbReference type="EMBL" id="GEO66766.1"/>
    </source>
</evidence>
<comment type="caution">
    <text evidence="1">The sequence shown here is derived from an EMBL/GenBank/DDBJ whole genome shotgun (WGS) entry which is preliminary data.</text>
</comment>
<dbReference type="InterPro" id="IPR024211">
    <property type="entry name" value="DUF3841"/>
</dbReference>
<proteinExistence type="predicted"/>
<keyword evidence="2" id="KW-1185">Reference proteome</keyword>
<dbReference type="EMBL" id="BJZI01000013">
    <property type="protein sequence ID" value="GEO66766.1"/>
    <property type="molecule type" value="Genomic_DNA"/>
</dbReference>
<name>A0ABQ0WNY4_9LACO</name>
<protein>
    <recommendedName>
        <fullName evidence="3">DUF3841 domain-containing protein</fullName>
    </recommendedName>
</protein>
<gene>
    <name evidence="1" type="ORF">LSP04_11850</name>
</gene>
<organism evidence="1 2">
    <name type="scientific">Levilactobacillus spicheri</name>
    <dbReference type="NCBI Taxonomy" id="216463"/>
    <lineage>
        <taxon>Bacteria</taxon>
        <taxon>Bacillati</taxon>
        <taxon>Bacillota</taxon>
        <taxon>Bacilli</taxon>
        <taxon>Lactobacillales</taxon>
        <taxon>Lactobacillaceae</taxon>
        <taxon>Levilactobacillus</taxon>
    </lineage>
</organism>